<name>A3K9E6_SAGS3</name>
<dbReference type="Gene3D" id="1.10.287.130">
    <property type="match status" value="1"/>
</dbReference>
<dbReference type="PANTHER" id="PTHR42878:SF15">
    <property type="entry name" value="BACTERIOPHYTOCHROME"/>
    <property type="match status" value="1"/>
</dbReference>
<dbReference type="RefSeq" id="WP_005862972.1">
    <property type="nucleotide sequence ID" value="NZ_AAYA01000018.1"/>
</dbReference>
<dbReference type="EMBL" id="AAYA01000018">
    <property type="protein sequence ID" value="EBA06090.1"/>
    <property type="molecule type" value="Genomic_DNA"/>
</dbReference>
<dbReference type="GO" id="GO:0030295">
    <property type="term" value="F:protein kinase activator activity"/>
    <property type="evidence" value="ECO:0007669"/>
    <property type="project" value="TreeGrafter"/>
</dbReference>
<evidence type="ECO:0000256" key="1">
    <source>
        <dbReference type="ARBA" id="ARBA00000085"/>
    </source>
</evidence>
<comment type="catalytic activity">
    <reaction evidence="1">
        <text>ATP + protein L-histidine = ADP + protein N-phospho-L-histidine.</text>
        <dbReference type="EC" id="2.7.13.3"/>
    </reaction>
</comment>
<dbReference type="Pfam" id="PF08448">
    <property type="entry name" value="PAS_4"/>
    <property type="match status" value="1"/>
</dbReference>
<dbReference type="PANTHER" id="PTHR42878">
    <property type="entry name" value="TWO-COMPONENT HISTIDINE KINASE"/>
    <property type="match status" value="1"/>
</dbReference>
<feature type="domain" description="Signal transduction histidine kinase dimerisation/phosphoacceptor" evidence="6">
    <location>
        <begin position="140"/>
        <end position="207"/>
    </location>
</feature>
<evidence type="ECO:0000313" key="8">
    <source>
        <dbReference type="Proteomes" id="UP000005713"/>
    </source>
</evidence>
<accession>A3K9E6</accession>
<dbReference type="SUPFAM" id="SSF55785">
    <property type="entry name" value="PYP-like sensor domain (PAS domain)"/>
    <property type="match status" value="1"/>
</dbReference>
<dbReference type="Proteomes" id="UP000005713">
    <property type="component" value="Unassembled WGS sequence"/>
</dbReference>
<proteinExistence type="predicted"/>
<evidence type="ECO:0000256" key="2">
    <source>
        <dbReference type="ARBA" id="ARBA00012438"/>
    </source>
</evidence>
<dbReference type="GO" id="GO:0007234">
    <property type="term" value="P:osmosensory signaling via phosphorelay pathway"/>
    <property type="evidence" value="ECO:0007669"/>
    <property type="project" value="TreeGrafter"/>
</dbReference>
<dbReference type="InterPro" id="IPR035965">
    <property type="entry name" value="PAS-like_dom_sf"/>
</dbReference>
<dbReference type="SMART" id="SM00388">
    <property type="entry name" value="HisKA"/>
    <property type="match status" value="1"/>
</dbReference>
<dbReference type="EC" id="2.7.13.3" evidence="2"/>
<dbReference type="OrthoDB" id="7810511at2"/>
<comment type="caution">
    <text evidence="7">The sequence shown here is derived from an EMBL/GenBank/DDBJ whole genome shotgun (WGS) entry which is preliminary data.</text>
</comment>
<keyword evidence="8" id="KW-1185">Reference proteome</keyword>
<dbReference type="eggNOG" id="COG2205">
    <property type="taxonomic scope" value="Bacteria"/>
</dbReference>
<organism evidence="7 8">
    <name type="scientific">Sagittula stellata (strain ATCC 700073 / DSM 11524 / E-37)</name>
    <dbReference type="NCBI Taxonomy" id="388399"/>
    <lineage>
        <taxon>Bacteria</taxon>
        <taxon>Pseudomonadati</taxon>
        <taxon>Pseudomonadota</taxon>
        <taxon>Alphaproteobacteria</taxon>
        <taxon>Rhodobacterales</taxon>
        <taxon>Roseobacteraceae</taxon>
        <taxon>Sagittula</taxon>
    </lineage>
</organism>
<keyword evidence="3" id="KW-0808">Transferase</keyword>
<dbReference type="InterPro" id="IPR000014">
    <property type="entry name" value="PAS"/>
</dbReference>
<evidence type="ECO:0000256" key="4">
    <source>
        <dbReference type="ARBA" id="ARBA00022777"/>
    </source>
</evidence>
<dbReference type="InterPro" id="IPR036097">
    <property type="entry name" value="HisK_dim/P_sf"/>
</dbReference>
<keyword evidence="4 7" id="KW-0418">Kinase</keyword>
<evidence type="ECO:0000256" key="3">
    <source>
        <dbReference type="ARBA" id="ARBA00022679"/>
    </source>
</evidence>
<sequence>MNPLNFAILDFVAVPIFVLRPDAEGAPVYAFWNRAAERLGARPRHEVLGRTAVEVYDDTLGNAAYQRHMEVMASRTAQTYDLVLDIDGAETEVQTTLSPILGHDGQVIAIVGTSVILTPIRAAQKKDIETLARVERARCEMEQYLAFAAHDLRAPMRRILGLSELIRDELPEDATEAREIANLMSEVSEKAQDLIGEVLDFSEASNAEARIESFELH</sequence>
<evidence type="ECO:0000256" key="5">
    <source>
        <dbReference type="ARBA" id="ARBA00023136"/>
    </source>
</evidence>
<dbReference type="AlphaFoldDB" id="A3K9E6"/>
<evidence type="ECO:0000313" key="7">
    <source>
        <dbReference type="EMBL" id="EBA06090.1"/>
    </source>
</evidence>
<dbReference type="GO" id="GO:0000156">
    <property type="term" value="F:phosphorelay response regulator activity"/>
    <property type="evidence" value="ECO:0007669"/>
    <property type="project" value="TreeGrafter"/>
</dbReference>
<reference evidence="7 8" key="1">
    <citation type="submission" date="2006-06" db="EMBL/GenBank/DDBJ databases">
        <authorList>
            <person name="Moran M.A."/>
            <person name="Ferriera S."/>
            <person name="Johnson J."/>
            <person name="Kravitz S."/>
            <person name="Beeson K."/>
            <person name="Sutton G."/>
            <person name="Rogers Y.-H."/>
            <person name="Friedman R."/>
            <person name="Frazier M."/>
            <person name="Venter J.C."/>
        </authorList>
    </citation>
    <scope>NUCLEOTIDE SEQUENCE [LARGE SCALE GENOMIC DNA]</scope>
    <source>
        <strain evidence="7 8">E-37</strain>
    </source>
</reference>
<dbReference type="GO" id="GO:0016020">
    <property type="term" value="C:membrane"/>
    <property type="evidence" value="ECO:0007669"/>
    <property type="project" value="UniProtKB-SubCell"/>
</dbReference>
<dbReference type="Pfam" id="PF00512">
    <property type="entry name" value="HisKA"/>
    <property type="match status" value="1"/>
</dbReference>
<dbReference type="CDD" id="cd00082">
    <property type="entry name" value="HisKA"/>
    <property type="match status" value="1"/>
</dbReference>
<feature type="non-terminal residue" evidence="7">
    <location>
        <position position="217"/>
    </location>
</feature>
<dbReference type="CDD" id="cd00130">
    <property type="entry name" value="PAS"/>
    <property type="match status" value="1"/>
</dbReference>
<dbReference type="InterPro" id="IPR013656">
    <property type="entry name" value="PAS_4"/>
</dbReference>
<dbReference type="GO" id="GO:0000155">
    <property type="term" value="F:phosphorelay sensor kinase activity"/>
    <property type="evidence" value="ECO:0007669"/>
    <property type="project" value="InterPro"/>
</dbReference>
<protein>
    <recommendedName>
        <fullName evidence="2">histidine kinase</fullName>
        <ecNumber evidence="2">2.7.13.3</ecNumber>
    </recommendedName>
</protein>
<dbReference type="Gene3D" id="3.30.450.20">
    <property type="entry name" value="PAS domain"/>
    <property type="match status" value="1"/>
</dbReference>
<dbReference type="InterPro" id="IPR050351">
    <property type="entry name" value="BphY/WalK/GraS-like"/>
</dbReference>
<gene>
    <name evidence="7" type="ORF">SSE37_05527</name>
</gene>
<keyword evidence="5" id="KW-0472">Membrane</keyword>
<evidence type="ECO:0000259" key="6">
    <source>
        <dbReference type="SMART" id="SM00388"/>
    </source>
</evidence>
<dbReference type="InterPro" id="IPR003661">
    <property type="entry name" value="HisK_dim/P_dom"/>
</dbReference>
<dbReference type="SUPFAM" id="SSF47384">
    <property type="entry name" value="Homodimeric domain of signal transducing histidine kinase"/>
    <property type="match status" value="1"/>
</dbReference>